<evidence type="ECO:0000256" key="3">
    <source>
        <dbReference type="ARBA" id="ARBA00011853"/>
    </source>
</evidence>
<dbReference type="Pfam" id="PF05193">
    <property type="entry name" value="Peptidase_M16_C"/>
    <property type="match status" value="1"/>
</dbReference>
<evidence type="ECO:0000256" key="1">
    <source>
        <dbReference type="ARBA" id="ARBA00004569"/>
    </source>
</evidence>
<accession>A0A409VWX2</accession>
<dbReference type="GO" id="GO:0005758">
    <property type="term" value="C:mitochondrial intermembrane space"/>
    <property type="evidence" value="ECO:0007669"/>
    <property type="project" value="UniProtKB-SubCell"/>
</dbReference>
<comment type="similarity">
    <text evidence="2">Belongs to the peptidase M16 family. PreP subfamily.</text>
</comment>
<organism evidence="9 10">
    <name type="scientific">Panaeolus cyanescens</name>
    <dbReference type="NCBI Taxonomy" id="181874"/>
    <lineage>
        <taxon>Eukaryota</taxon>
        <taxon>Fungi</taxon>
        <taxon>Dikarya</taxon>
        <taxon>Basidiomycota</taxon>
        <taxon>Agaricomycotina</taxon>
        <taxon>Agaricomycetes</taxon>
        <taxon>Agaricomycetidae</taxon>
        <taxon>Agaricales</taxon>
        <taxon>Agaricineae</taxon>
        <taxon>Galeropsidaceae</taxon>
        <taxon>Panaeolus</taxon>
    </lineage>
</organism>
<dbReference type="SMART" id="SM01264">
    <property type="entry name" value="M16C_associated"/>
    <property type="match status" value="1"/>
</dbReference>
<dbReference type="STRING" id="181874.A0A409VWX2"/>
<dbReference type="Gene3D" id="3.30.830.10">
    <property type="entry name" value="Metalloenzyme, LuxS/M16 peptidase-like"/>
    <property type="match status" value="4"/>
</dbReference>
<comment type="subcellular location">
    <subcellularLocation>
        <location evidence="1">Mitochondrion intermembrane space</location>
    </subcellularLocation>
</comment>
<dbReference type="Proteomes" id="UP000284842">
    <property type="component" value="Unassembled WGS sequence"/>
</dbReference>
<dbReference type="AlphaFoldDB" id="A0A409VWX2"/>
<comment type="caution">
    <text evidence="9">The sequence shown here is derived from an EMBL/GenBank/DDBJ whole genome shotgun (WGS) entry which is preliminary data.</text>
</comment>
<feature type="compositionally biased region" description="Acidic residues" evidence="7">
    <location>
        <begin position="999"/>
        <end position="1022"/>
    </location>
</feature>
<dbReference type="EMBL" id="NHTK01005941">
    <property type="protein sequence ID" value="PPQ70772.1"/>
    <property type="molecule type" value="Genomic_DNA"/>
</dbReference>
<sequence>MSNSPESLGNYDLIKRVKLDFTDVVVSKWKSRVTGLTVIHLDYEAPIVNGYFVIATEIFDDSGCPHTLEHLVFMGSEKYPHKGVLDLLANRGFSNGTNAWTDTDHTAYTISTAGEQGFLQLLPIYVDHILYPTITKAGFVTEVHHIDAKGQDSGVVYSEMQGRENTSGDLMALSLQRLLDPPGSGYRSETGGLMHALRVLTPEQIRDYHSSYYVPHNLALIVAGKLSSGTESLLQVVQDQVEPSLIQHKQNQGPNPPGWKRPFVDTASALRKPLEKTVKDTVEFPEKDESMGEVIISYLGPPPNDFLTRKALDIIGTYLTSSAVAPLNKEFVEIESPLCSYIYFGEDVRATRVTLPIYIGSVPTEHLASFNDKLLASLRRVVEGGIDMDRMMMLISRDERQLRSKLESAKGDTFSGTIISDFLYGANDGSELKPSMDEIVYYNTLRSWTSDRWTQLLSKYYIEPPAAVIIGQPSAKLAEKLEKDEKARIAAQVKRLGPEGLKKAEQELEAAKAEHSRPIPTDIITSFPVPDVKSISWIPVQSLQEPGTGRQINYPPAQTTLKKHVESDGQQVPFFVEYDSVESDFVTVQAFLSLAALPDRLRPYMSTYLSAFFSLPVHRDSGVKLSHEEVVNQLDNDTVSYEVGLGVSSGFTDMMRVSIKVEAGLYEAAISWLKDLIYNAQFDKERLQVTVAKIQQSLPEMKRDGNNVLSSVWSELLYAENSTSRAGSVLPQADFIPTLSKTLQESPQEVIRDFEEIRRQITDPRGVRFSVTGDVLKVENPRSTWHKHFGAQLPSVPLSPVPLASETLSHVGKNIARKAIVMSLPTIESSFVTITSKAIQGFNHPQYPILRLALEVLNATESYLWSSSMLQAYEEASKVIKGLVDGTVEFDDTILDAAKSTIVYGVTRNVSTAGRAAIMSFTNQALKGVSQTHQIELLEKYQEVTKEDVLSALKTYFLPLFDSSSSVAVVVTSPGKAQEIGDGLKTAGFEVTQRAVEVDPNETEDSDDSDNDSGSDESSERC</sequence>
<dbReference type="OrthoDB" id="4953at2759"/>
<evidence type="ECO:0000256" key="6">
    <source>
        <dbReference type="ARBA" id="ARBA00045897"/>
    </source>
</evidence>
<feature type="domain" description="Peptidase M16C associated" evidence="8">
    <location>
        <begin position="471"/>
        <end position="739"/>
    </location>
</feature>
<evidence type="ECO:0000256" key="2">
    <source>
        <dbReference type="ARBA" id="ARBA00007575"/>
    </source>
</evidence>
<name>A0A409VWX2_9AGAR</name>
<dbReference type="InterPro" id="IPR011765">
    <property type="entry name" value="Pept_M16_N"/>
</dbReference>
<proteinExistence type="inferred from homology"/>
<evidence type="ECO:0000256" key="4">
    <source>
        <dbReference type="ARBA" id="ARBA00020167"/>
    </source>
</evidence>
<dbReference type="InParanoid" id="A0A409VWX2"/>
<dbReference type="SUPFAM" id="SSF63411">
    <property type="entry name" value="LuxS/MPP-like metallohydrolase"/>
    <property type="match status" value="4"/>
</dbReference>
<dbReference type="PANTHER" id="PTHR43016">
    <property type="entry name" value="PRESEQUENCE PROTEASE"/>
    <property type="match status" value="1"/>
</dbReference>
<dbReference type="GO" id="GO:0046872">
    <property type="term" value="F:metal ion binding"/>
    <property type="evidence" value="ECO:0007669"/>
    <property type="project" value="InterPro"/>
</dbReference>
<evidence type="ECO:0000256" key="7">
    <source>
        <dbReference type="SAM" id="MobiDB-lite"/>
    </source>
</evidence>
<comment type="subunit">
    <text evidence="3">Monomer and homodimer; homodimerization is induced by binding of the substrate.</text>
</comment>
<dbReference type="PANTHER" id="PTHR43016:SF16">
    <property type="entry name" value="METALLOPROTEASE, PUTATIVE (AFU_ORTHOLOGUE AFUA_4G07610)-RELATED"/>
    <property type="match status" value="1"/>
</dbReference>
<reference evidence="9 10" key="1">
    <citation type="journal article" date="2018" name="Evol. Lett.">
        <title>Horizontal gene cluster transfer increased hallucinogenic mushroom diversity.</title>
        <authorList>
            <person name="Reynolds H.T."/>
            <person name="Vijayakumar V."/>
            <person name="Gluck-Thaler E."/>
            <person name="Korotkin H.B."/>
            <person name="Matheny P.B."/>
            <person name="Slot J.C."/>
        </authorList>
    </citation>
    <scope>NUCLEOTIDE SEQUENCE [LARGE SCALE GENOMIC DNA]</scope>
    <source>
        <strain evidence="9 10">2629</strain>
    </source>
</reference>
<dbReference type="InterPro" id="IPR007863">
    <property type="entry name" value="Peptidase_M16_C"/>
</dbReference>
<dbReference type="GO" id="GO:0006508">
    <property type="term" value="P:proteolysis"/>
    <property type="evidence" value="ECO:0007669"/>
    <property type="project" value="InterPro"/>
</dbReference>
<dbReference type="FunFam" id="3.30.830.10:FF:000015">
    <property type="entry name" value="Putative zinc metalloprotease"/>
    <property type="match status" value="1"/>
</dbReference>
<gene>
    <name evidence="9" type="ORF">CVT24_001059</name>
</gene>
<comment type="function">
    <text evidence="6">Degrades mitochondrial transit peptides after their cleavage in the intermembrane space or in the matrix, and presequence peptides; clearance of these peptides is required to keep the presequence processing machinery running. Preferentially cleaves the N-terminal side of paired basic amino acid residues. Also degrades other unstructured peptides. May function as an ATP-dependent peptidase as opposed to a metalloendopeptidase.</text>
</comment>
<dbReference type="FunFam" id="3.30.830.10:FF:000031">
    <property type="entry name" value="Putative zinc metalloprotease"/>
    <property type="match status" value="1"/>
</dbReference>
<dbReference type="FunCoup" id="A0A409VWX2">
    <property type="interactions" value="8"/>
</dbReference>
<protein>
    <recommendedName>
        <fullName evidence="4">Presequence protease, mitochondrial</fullName>
    </recommendedName>
    <alternativeName>
        <fullName evidence="5">Pitrilysin metalloproteinase</fullName>
    </alternativeName>
</protein>
<keyword evidence="10" id="KW-1185">Reference proteome</keyword>
<evidence type="ECO:0000313" key="10">
    <source>
        <dbReference type="Proteomes" id="UP000284842"/>
    </source>
</evidence>
<evidence type="ECO:0000313" key="9">
    <source>
        <dbReference type="EMBL" id="PPQ70772.1"/>
    </source>
</evidence>
<evidence type="ECO:0000256" key="5">
    <source>
        <dbReference type="ARBA" id="ARBA00034552"/>
    </source>
</evidence>
<dbReference type="InterPro" id="IPR011249">
    <property type="entry name" value="Metalloenz_LuxS/M16"/>
</dbReference>
<dbReference type="InterPro" id="IPR013578">
    <property type="entry name" value="Peptidase_M16C_assoc"/>
</dbReference>
<feature type="region of interest" description="Disordered" evidence="7">
    <location>
        <begin position="994"/>
        <end position="1022"/>
    </location>
</feature>
<dbReference type="Pfam" id="PF00675">
    <property type="entry name" value="Peptidase_M16"/>
    <property type="match status" value="1"/>
</dbReference>
<evidence type="ECO:0000259" key="8">
    <source>
        <dbReference type="SMART" id="SM01264"/>
    </source>
</evidence>